<accession>A0A813B4Y6</accession>
<organism evidence="2 3">
    <name type="scientific">Symbiodinium necroappetens</name>
    <dbReference type="NCBI Taxonomy" id="1628268"/>
    <lineage>
        <taxon>Eukaryota</taxon>
        <taxon>Sar</taxon>
        <taxon>Alveolata</taxon>
        <taxon>Dinophyceae</taxon>
        <taxon>Suessiales</taxon>
        <taxon>Symbiodiniaceae</taxon>
        <taxon>Symbiodinium</taxon>
    </lineage>
</organism>
<evidence type="ECO:0000313" key="3">
    <source>
        <dbReference type="Proteomes" id="UP000601435"/>
    </source>
</evidence>
<sequence>ERFKVMASVVGAITSGLWDSVFSKAVQNGKGQDYAPLCEKVRDSLDRWSMSSATGATPTPASESKPDTTEADSEAHVDGGADGPSTFRIETPDERRRRVLRNAVQ</sequence>
<dbReference type="Proteomes" id="UP000601435">
    <property type="component" value="Unassembled WGS sequence"/>
</dbReference>
<feature type="non-terminal residue" evidence="2">
    <location>
        <position position="105"/>
    </location>
</feature>
<keyword evidence="3" id="KW-1185">Reference proteome</keyword>
<reference evidence="2" key="1">
    <citation type="submission" date="2021-02" db="EMBL/GenBank/DDBJ databases">
        <authorList>
            <person name="Dougan E. K."/>
            <person name="Rhodes N."/>
            <person name="Thang M."/>
            <person name="Chan C."/>
        </authorList>
    </citation>
    <scope>NUCLEOTIDE SEQUENCE</scope>
</reference>
<name>A0A813B4Y6_9DINO</name>
<protein>
    <submittedName>
        <fullName evidence="2">Uncharacterized protein</fullName>
    </submittedName>
</protein>
<comment type="caution">
    <text evidence="2">The sequence shown here is derived from an EMBL/GenBank/DDBJ whole genome shotgun (WGS) entry which is preliminary data.</text>
</comment>
<dbReference type="EMBL" id="CAJNJA010067403">
    <property type="protein sequence ID" value="CAE7892417.1"/>
    <property type="molecule type" value="Genomic_DNA"/>
</dbReference>
<feature type="region of interest" description="Disordered" evidence="1">
    <location>
        <begin position="48"/>
        <end position="105"/>
    </location>
</feature>
<feature type="compositionally biased region" description="Basic and acidic residues" evidence="1">
    <location>
        <begin position="64"/>
        <end position="79"/>
    </location>
</feature>
<feature type="non-terminal residue" evidence="2">
    <location>
        <position position="1"/>
    </location>
</feature>
<feature type="compositionally biased region" description="Polar residues" evidence="1">
    <location>
        <begin position="49"/>
        <end position="62"/>
    </location>
</feature>
<evidence type="ECO:0000313" key="2">
    <source>
        <dbReference type="EMBL" id="CAE7892417.1"/>
    </source>
</evidence>
<gene>
    <name evidence="2" type="ORF">SNEC2469_LOCUS29688</name>
</gene>
<evidence type="ECO:0000256" key="1">
    <source>
        <dbReference type="SAM" id="MobiDB-lite"/>
    </source>
</evidence>
<proteinExistence type="predicted"/>
<dbReference type="AlphaFoldDB" id="A0A813B4Y6"/>